<dbReference type="Pfam" id="PF14299">
    <property type="entry name" value="PP2"/>
    <property type="match status" value="1"/>
</dbReference>
<proteinExistence type="predicted"/>
<dbReference type="EMBL" id="CACTIH010007412">
    <property type="protein sequence ID" value="CAA3012819.1"/>
    <property type="molecule type" value="Genomic_DNA"/>
</dbReference>
<gene>
    <name evidence="1" type="ORF">OLEA9_A034483</name>
</gene>
<dbReference type="PANTHER" id="PTHR32278:SF85">
    <property type="entry name" value="F-BOX PROTEIN PP2-B11-LIKE"/>
    <property type="match status" value="1"/>
</dbReference>
<comment type="caution">
    <text evidence="1">The sequence shown here is derived from an EMBL/GenBank/DDBJ whole genome shotgun (WGS) entry which is preliminary data.</text>
</comment>
<dbReference type="Gramene" id="OE9A034483T1">
    <property type="protein sequence ID" value="OE9A034483C1"/>
    <property type="gene ID" value="OE9A034483"/>
</dbReference>
<dbReference type="AlphaFoldDB" id="A0A8S0U1N8"/>
<dbReference type="Proteomes" id="UP000594638">
    <property type="component" value="Unassembled WGS sequence"/>
</dbReference>
<evidence type="ECO:0000313" key="1">
    <source>
        <dbReference type="EMBL" id="CAA3012819.1"/>
    </source>
</evidence>
<evidence type="ECO:0000313" key="2">
    <source>
        <dbReference type="Proteomes" id="UP000594638"/>
    </source>
</evidence>
<sequence>MCSTVVAKLRNATLQDIIRKIDVKDLVKNTSYRVYLMFELKEGLKGLEQAKALVRNAEDIVDGADHPDATVFVINKREADDIGQVPQPLKYGWKEIKLGDFTCDEGDKGVVEMRLFEKNELNPKSSFIVKGIEVRPIE</sequence>
<name>A0A8S0U1N8_OLEEU</name>
<organism evidence="1 2">
    <name type="scientific">Olea europaea subsp. europaea</name>
    <dbReference type="NCBI Taxonomy" id="158383"/>
    <lineage>
        <taxon>Eukaryota</taxon>
        <taxon>Viridiplantae</taxon>
        <taxon>Streptophyta</taxon>
        <taxon>Embryophyta</taxon>
        <taxon>Tracheophyta</taxon>
        <taxon>Spermatophyta</taxon>
        <taxon>Magnoliopsida</taxon>
        <taxon>eudicotyledons</taxon>
        <taxon>Gunneridae</taxon>
        <taxon>Pentapetalae</taxon>
        <taxon>asterids</taxon>
        <taxon>lamiids</taxon>
        <taxon>Lamiales</taxon>
        <taxon>Oleaceae</taxon>
        <taxon>Oleeae</taxon>
        <taxon>Olea</taxon>
    </lineage>
</organism>
<dbReference type="InterPro" id="IPR025886">
    <property type="entry name" value="PP2-like"/>
</dbReference>
<reference evidence="1 2" key="1">
    <citation type="submission" date="2019-12" db="EMBL/GenBank/DDBJ databases">
        <authorList>
            <person name="Alioto T."/>
            <person name="Alioto T."/>
            <person name="Gomez Garrido J."/>
        </authorList>
    </citation>
    <scope>NUCLEOTIDE SEQUENCE [LARGE SCALE GENOMIC DNA]</scope>
</reference>
<protein>
    <submittedName>
        <fullName evidence="1">Uncharacterized protein</fullName>
    </submittedName>
</protein>
<dbReference type="PANTHER" id="PTHR32278">
    <property type="entry name" value="F-BOX DOMAIN-CONTAINING PROTEIN"/>
    <property type="match status" value="1"/>
</dbReference>
<accession>A0A8S0U1N8</accession>
<keyword evidence="2" id="KW-1185">Reference proteome</keyword>